<keyword evidence="1" id="KW-0812">Transmembrane</keyword>
<organism evidence="2 3">
    <name type="scientific">Gordonibacter urolithinfaciens</name>
    <dbReference type="NCBI Taxonomy" id="1335613"/>
    <lineage>
        <taxon>Bacteria</taxon>
        <taxon>Bacillati</taxon>
        <taxon>Actinomycetota</taxon>
        <taxon>Coriobacteriia</taxon>
        <taxon>Eggerthellales</taxon>
        <taxon>Eggerthellaceae</taxon>
        <taxon>Gordonibacter</taxon>
    </lineage>
</organism>
<evidence type="ECO:0000313" key="3">
    <source>
        <dbReference type="Proteomes" id="UP000462865"/>
    </source>
</evidence>
<dbReference type="EMBL" id="WKZA01000067">
    <property type="protein sequence ID" value="MSA95716.1"/>
    <property type="molecule type" value="Genomic_DNA"/>
</dbReference>
<comment type="caution">
    <text evidence="2">The sequence shown here is derived from an EMBL/GenBank/DDBJ whole genome shotgun (WGS) entry which is preliminary data.</text>
</comment>
<protein>
    <submittedName>
        <fullName evidence="2">Uncharacterized protein</fullName>
    </submittedName>
</protein>
<name>A0A7K0ID17_9ACTN</name>
<feature type="transmembrane region" description="Helical" evidence="1">
    <location>
        <begin position="40"/>
        <end position="62"/>
    </location>
</feature>
<keyword evidence="1" id="KW-0472">Membrane</keyword>
<sequence length="256" mass="28443">MVDRDRGTGLLCSVIISKYGRISRDERGSIWRRFATNAPFFAKAFLAVLILCLLGFVASTLLPSDFAVTVQIAILAFTLVLSFFYSILLNKFKRKSALGDLGCVFKQVECIRRKFVAQTGLTPDALGFMREEAQRFLSARREARKMFTDCAYAALVVGVFVSFLVRLADSSGDSTCMSFATTLFVIVGFAMIVLMSLAGPLWDLADQKNEMPVESVELFSRDIGFMILIERGCKPQNEKRSHCVAEAVHTGSRNMP</sequence>
<feature type="transmembrane region" description="Helical" evidence="1">
    <location>
        <begin position="180"/>
        <end position="202"/>
    </location>
</feature>
<dbReference type="Proteomes" id="UP000462865">
    <property type="component" value="Unassembled WGS sequence"/>
</dbReference>
<feature type="transmembrane region" description="Helical" evidence="1">
    <location>
        <begin position="150"/>
        <end position="168"/>
    </location>
</feature>
<gene>
    <name evidence="2" type="ORF">GKG38_11750</name>
</gene>
<dbReference type="RefSeq" id="WP_154270698.1">
    <property type="nucleotide sequence ID" value="NZ_WKZA01000067.1"/>
</dbReference>
<keyword evidence="1" id="KW-1133">Transmembrane helix</keyword>
<evidence type="ECO:0000313" key="2">
    <source>
        <dbReference type="EMBL" id="MSA95716.1"/>
    </source>
</evidence>
<evidence type="ECO:0000256" key="1">
    <source>
        <dbReference type="SAM" id="Phobius"/>
    </source>
</evidence>
<dbReference type="AlphaFoldDB" id="A0A7K0ID17"/>
<feature type="transmembrane region" description="Helical" evidence="1">
    <location>
        <begin position="68"/>
        <end position="88"/>
    </location>
</feature>
<proteinExistence type="predicted"/>
<accession>A0A7K0ID17</accession>
<reference evidence="2 3" key="1">
    <citation type="journal article" date="2019" name="Nat. Med.">
        <title>A library of human gut bacterial isolates paired with longitudinal multiomics data enables mechanistic microbiome research.</title>
        <authorList>
            <person name="Poyet M."/>
            <person name="Groussin M."/>
            <person name="Gibbons S.M."/>
            <person name="Avila-Pacheco J."/>
            <person name="Jiang X."/>
            <person name="Kearney S.M."/>
            <person name="Perrotta A.R."/>
            <person name="Berdy B."/>
            <person name="Zhao S."/>
            <person name="Lieberman T.D."/>
            <person name="Swanson P.K."/>
            <person name="Smith M."/>
            <person name="Roesemann S."/>
            <person name="Alexander J.E."/>
            <person name="Rich S.A."/>
            <person name="Livny J."/>
            <person name="Vlamakis H."/>
            <person name="Clish C."/>
            <person name="Bullock K."/>
            <person name="Deik A."/>
            <person name="Scott J."/>
            <person name="Pierce K.A."/>
            <person name="Xavier R.J."/>
            <person name="Alm E.J."/>
        </authorList>
    </citation>
    <scope>NUCLEOTIDE SEQUENCE [LARGE SCALE GENOMIC DNA]</scope>
    <source>
        <strain evidence="2 3">BIOML-A1</strain>
    </source>
</reference>